<dbReference type="EMBL" id="BIFS01000001">
    <property type="protein sequence ID" value="GCE20182.1"/>
    <property type="molecule type" value="Genomic_DNA"/>
</dbReference>
<evidence type="ECO:0000256" key="2">
    <source>
        <dbReference type="ARBA" id="ARBA00022670"/>
    </source>
</evidence>
<dbReference type="InterPro" id="IPR051202">
    <property type="entry name" value="Peptidase_C40"/>
</dbReference>
<keyword evidence="3" id="KW-0378">Hydrolase</keyword>
<gene>
    <name evidence="6" type="ORF">KDK_39820</name>
</gene>
<keyword evidence="7" id="KW-1185">Reference proteome</keyword>
<dbReference type="Gene3D" id="3.90.1720.10">
    <property type="entry name" value="endopeptidase domain like (from Nostoc punctiforme)"/>
    <property type="match status" value="1"/>
</dbReference>
<dbReference type="AlphaFoldDB" id="A0A402AM84"/>
<dbReference type="RefSeq" id="WP_126551892.1">
    <property type="nucleotide sequence ID" value="NZ_BIFS01000001.1"/>
</dbReference>
<dbReference type="OrthoDB" id="9808890at2"/>
<comment type="caution">
    <text evidence="6">The sequence shown here is derived from an EMBL/GenBank/DDBJ whole genome shotgun (WGS) entry which is preliminary data.</text>
</comment>
<dbReference type="Pfam" id="PF00877">
    <property type="entry name" value="NLPC_P60"/>
    <property type="match status" value="1"/>
</dbReference>
<evidence type="ECO:0000256" key="4">
    <source>
        <dbReference type="ARBA" id="ARBA00022807"/>
    </source>
</evidence>
<organism evidence="6 7">
    <name type="scientific">Dictyobacter kobayashii</name>
    <dbReference type="NCBI Taxonomy" id="2014872"/>
    <lineage>
        <taxon>Bacteria</taxon>
        <taxon>Bacillati</taxon>
        <taxon>Chloroflexota</taxon>
        <taxon>Ktedonobacteria</taxon>
        <taxon>Ktedonobacterales</taxon>
        <taxon>Dictyobacteraceae</taxon>
        <taxon>Dictyobacter</taxon>
    </lineage>
</organism>
<feature type="domain" description="NlpC/P60" evidence="5">
    <location>
        <begin position="155"/>
        <end position="283"/>
    </location>
</feature>
<name>A0A402AM84_9CHLR</name>
<evidence type="ECO:0000313" key="7">
    <source>
        <dbReference type="Proteomes" id="UP000287188"/>
    </source>
</evidence>
<evidence type="ECO:0000256" key="1">
    <source>
        <dbReference type="ARBA" id="ARBA00007074"/>
    </source>
</evidence>
<dbReference type="InterPro" id="IPR038765">
    <property type="entry name" value="Papain-like_cys_pep_sf"/>
</dbReference>
<sequence>METDTTTSFIVATSVADIRRDPDPASELVTQALMNVPAIVGEVAGEWTQIQLPDYSGWIRTSELELPIVRGVCDGDEGTCGVALPYSVVVTVPEAPVYVDAEGDEKLTDLYLSTVLPYINLTHPQRIRIALPGEAEGWISREMVDLRSNSELYPLQDIAVVTNYAKAFLGVPYLWGGNSWRGIDCSGFVQLCYRMGGNIIPRDADQQHDFLAHSIDRQHMQAGDLIFFGTKSITHVGLALNAHEFIHAEGQDFHRVIIHSFDPHHPDYHARLDSIVWGIKRVR</sequence>
<dbReference type="InterPro" id="IPR000064">
    <property type="entry name" value="NLP_P60_dom"/>
</dbReference>
<protein>
    <submittedName>
        <fullName evidence="6">NLP/P60</fullName>
    </submittedName>
</protein>
<dbReference type="SUPFAM" id="SSF54001">
    <property type="entry name" value="Cysteine proteinases"/>
    <property type="match status" value="1"/>
</dbReference>
<proteinExistence type="inferred from homology"/>
<evidence type="ECO:0000259" key="5">
    <source>
        <dbReference type="PROSITE" id="PS51935"/>
    </source>
</evidence>
<dbReference type="Pfam" id="PF18348">
    <property type="entry name" value="SH3_16"/>
    <property type="match status" value="1"/>
</dbReference>
<dbReference type="PROSITE" id="PS51935">
    <property type="entry name" value="NLPC_P60"/>
    <property type="match status" value="1"/>
</dbReference>
<dbReference type="GO" id="GO:0006508">
    <property type="term" value="P:proteolysis"/>
    <property type="evidence" value="ECO:0007669"/>
    <property type="project" value="UniProtKB-KW"/>
</dbReference>
<evidence type="ECO:0000313" key="6">
    <source>
        <dbReference type="EMBL" id="GCE20182.1"/>
    </source>
</evidence>
<dbReference type="InterPro" id="IPR041382">
    <property type="entry name" value="SH3_16"/>
</dbReference>
<accession>A0A402AM84</accession>
<evidence type="ECO:0000256" key="3">
    <source>
        <dbReference type="ARBA" id="ARBA00022801"/>
    </source>
</evidence>
<keyword evidence="2" id="KW-0645">Protease</keyword>
<keyword evidence="4" id="KW-0788">Thiol protease</keyword>
<dbReference type="GO" id="GO:0008234">
    <property type="term" value="F:cysteine-type peptidase activity"/>
    <property type="evidence" value="ECO:0007669"/>
    <property type="project" value="UniProtKB-KW"/>
</dbReference>
<comment type="similarity">
    <text evidence="1">Belongs to the peptidase C40 family.</text>
</comment>
<dbReference type="Proteomes" id="UP000287188">
    <property type="component" value="Unassembled WGS sequence"/>
</dbReference>
<reference evidence="7" key="1">
    <citation type="submission" date="2018-12" db="EMBL/GenBank/DDBJ databases">
        <title>Tengunoibacter tsumagoiensis gen. nov., sp. nov., Dictyobacter kobayashii sp. nov., D. alpinus sp. nov., and D. joshuensis sp. nov. and description of Dictyobacteraceae fam. nov. within the order Ktedonobacterales isolated from Tengu-no-mugimeshi.</title>
        <authorList>
            <person name="Wang C.M."/>
            <person name="Zheng Y."/>
            <person name="Sakai Y."/>
            <person name="Toyoda A."/>
            <person name="Minakuchi Y."/>
            <person name="Abe K."/>
            <person name="Yokota A."/>
            <person name="Yabe S."/>
        </authorList>
    </citation>
    <scope>NUCLEOTIDE SEQUENCE [LARGE SCALE GENOMIC DNA]</scope>
    <source>
        <strain evidence="7">Uno11</strain>
    </source>
</reference>
<dbReference type="PANTHER" id="PTHR47053:SF1">
    <property type="entry name" value="MUREIN DD-ENDOPEPTIDASE MEPH-RELATED"/>
    <property type="match status" value="1"/>
</dbReference>
<dbReference type="Gene3D" id="2.30.30.40">
    <property type="entry name" value="SH3 Domains"/>
    <property type="match status" value="2"/>
</dbReference>
<dbReference type="PANTHER" id="PTHR47053">
    <property type="entry name" value="MUREIN DD-ENDOPEPTIDASE MEPH-RELATED"/>
    <property type="match status" value="1"/>
</dbReference>